<keyword evidence="5" id="KW-0808">Transferase</keyword>
<dbReference type="SMART" id="SM00827">
    <property type="entry name" value="PKS_AT"/>
    <property type="match status" value="1"/>
</dbReference>
<evidence type="ECO:0000259" key="13">
    <source>
        <dbReference type="SMART" id="SM00827"/>
    </source>
</evidence>
<evidence type="ECO:0000256" key="5">
    <source>
        <dbReference type="ARBA" id="ARBA00022679"/>
    </source>
</evidence>
<gene>
    <name evidence="14" type="ORF">AFUS01_LOCUS44747</name>
</gene>
<dbReference type="InterPro" id="IPR052760">
    <property type="entry name" value="Mitochondrial_malonyltrans"/>
</dbReference>
<accession>A0A8J2M950</accession>
<comment type="similarity">
    <text evidence="11">Belongs to the type II malonyltransferase family.</text>
</comment>
<keyword evidence="8" id="KW-0443">Lipid metabolism</keyword>
<evidence type="ECO:0000256" key="12">
    <source>
        <dbReference type="ARBA" id="ARBA00077751"/>
    </source>
</evidence>
<evidence type="ECO:0000256" key="2">
    <source>
        <dbReference type="ARBA" id="ARBA00005194"/>
    </source>
</evidence>
<evidence type="ECO:0000313" key="15">
    <source>
        <dbReference type="Proteomes" id="UP000708208"/>
    </source>
</evidence>
<dbReference type="GO" id="GO:0004314">
    <property type="term" value="F:[acyl-carrier-protein] S-malonyltransferase activity"/>
    <property type="evidence" value="ECO:0007669"/>
    <property type="project" value="UniProtKB-EC"/>
</dbReference>
<evidence type="ECO:0000256" key="4">
    <source>
        <dbReference type="ARBA" id="ARBA00022516"/>
    </source>
</evidence>
<evidence type="ECO:0000256" key="7">
    <source>
        <dbReference type="ARBA" id="ARBA00022946"/>
    </source>
</evidence>
<dbReference type="Proteomes" id="UP000708208">
    <property type="component" value="Unassembled WGS sequence"/>
</dbReference>
<evidence type="ECO:0000256" key="6">
    <source>
        <dbReference type="ARBA" id="ARBA00022832"/>
    </source>
</evidence>
<evidence type="ECO:0000256" key="1">
    <source>
        <dbReference type="ARBA" id="ARBA00004173"/>
    </source>
</evidence>
<sequence length="491" mass="55451">SAARIRLHHRNYSRKSNIKERNLEVMKNILRRCLPFQALLPPRELGPAYAIPSYLRRNVRGSRGRAVTTEIDPEEPLSYGAAESDRTTQAEDVLNRPRGRRSVKKFLHNSATFQETSAQVPQFSDPFISGPYAQGTTVPSEVKAELKEDHEEDVRKLDPKTRTVIQFPGDGTQYLKMCGDPAKFPKHISVLYDIASGILGYDLVDLIMNGPAEKLDQTRYSQPAVLVSSLAALELLRDFDPPAVENCAASAGFGVGEISSLVLAGVLDFEDAVRFVKYRGEAMELAGEMVQSGMSLVIYGADSQLGPAMKYAEEWCKRQYRIENPVCSVAHYLFPHCKIIAGNVQALEFIEMNYKDFKLRKIKRLPARAAYHTELMQPAAEPLRHYLNNVTLNPSRISIYSNATGFNYFNEKQIRTNIVKQVYMPIKWEQILHAIYARSPKEGFPHSYECGPGKSLGQVFRMVNRKAYQQFNVVPPDFKLMPEPVEKVNQS</sequence>
<keyword evidence="10" id="KW-0275">Fatty acid biosynthesis</keyword>
<evidence type="ECO:0000313" key="14">
    <source>
        <dbReference type="EMBL" id="CAG7835371.1"/>
    </source>
</evidence>
<dbReference type="GO" id="GO:0006633">
    <property type="term" value="P:fatty acid biosynthetic process"/>
    <property type="evidence" value="ECO:0007669"/>
    <property type="project" value="UniProtKB-KW"/>
</dbReference>
<evidence type="ECO:0000256" key="3">
    <source>
        <dbReference type="ARBA" id="ARBA00013258"/>
    </source>
</evidence>
<evidence type="ECO:0000256" key="8">
    <source>
        <dbReference type="ARBA" id="ARBA00023098"/>
    </source>
</evidence>
<dbReference type="OrthoDB" id="541883at2759"/>
<keyword evidence="15" id="KW-1185">Reference proteome</keyword>
<reference evidence="14" key="1">
    <citation type="submission" date="2021-06" db="EMBL/GenBank/DDBJ databases">
        <authorList>
            <person name="Hodson N. C."/>
            <person name="Mongue J. A."/>
            <person name="Jaron S. K."/>
        </authorList>
    </citation>
    <scope>NUCLEOTIDE SEQUENCE</scope>
</reference>
<dbReference type="Pfam" id="PF00698">
    <property type="entry name" value="Acyl_transf_1"/>
    <property type="match status" value="1"/>
</dbReference>
<dbReference type="InterPro" id="IPR014043">
    <property type="entry name" value="Acyl_transferase_dom"/>
</dbReference>
<dbReference type="PANTHER" id="PTHR47170:SF2">
    <property type="entry name" value="MALONYL-COA:ACP TRANSACYLASE (MAT) DOMAIN-CONTAINING PROTEIN"/>
    <property type="match status" value="1"/>
</dbReference>
<dbReference type="GO" id="GO:0005739">
    <property type="term" value="C:mitochondrion"/>
    <property type="evidence" value="ECO:0007669"/>
    <property type="project" value="UniProtKB-SubCell"/>
</dbReference>
<proteinExistence type="inferred from homology"/>
<organism evidence="14 15">
    <name type="scientific">Allacma fusca</name>
    <dbReference type="NCBI Taxonomy" id="39272"/>
    <lineage>
        <taxon>Eukaryota</taxon>
        <taxon>Metazoa</taxon>
        <taxon>Ecdysozoa</taxon>
        <taxon>Arthropoda</taxon>
        <taxon>Hexapoda</taxon>
        <taxon>Collembola</taxon>
        <taxon>Symphypleona</taxon>
        <taxon>Sminthuridae</taxon>
        <taxon>Allacma</taxon>
    </lineage>
</organism>
<comment type="subcellular location">
    <subcellularLocation>
        <location evidence="1">Mitochondrion</location>
    </subcellularLocation>
</comment>
<dbReference type="FunFam" id="3.30.70.250:FF:000005">
    <property type="entry name" value="Malonyl-CoA-acyl carrier protein transacylase, mitochondrial"/>
    <property type="match status" value="1"/>
</dbReference>
<dbReference type="EMBL" id="CAJVCH010570611">
    <property type="protein sequence ID" value="CAG7835371.1"/>
    <property type="molecule type" value="Genomic_DNA"/>
</dbReference>
<feature type="non-terminal residue" evidence="14">
    <location>
        <position position="1"/>
    </location>
</feature>
<comment type="caution">
    <text evidence="14">The sequence shown here is derived from an EMBL/GenBank/DDBJ whole genome shotgun (WGS) entry which is preliminary data.</text>
</comment>
<feature type="domain" description="Malonyl-CoA:ACP transacylase (MAT)" evidence="13">
    <location>
        <begin position="167"/>
        <end position="467"/>
    </location>
</feature>
<evidence type="ECO:0000256" key="10">
    <source>
        <dbReference type="ARBA" id="ARBA00023160"/>
    </source>
</evidence>
<evidence type="ECO:0000256" key="11">
    <source>
        <dbReference type="ARBA" id="ARBA00061523"/>
    </source>
</evidence>
<dbReference type="PANTHER" id="PTHR47170">
    <property type="entry name" value="MALONYL-COA ACP TRANSACYLASE, ACP-BINDING"/>
    <property type="match status" value="1"/>
</dbReference>
<comment type="pathway">
    <text evidence="2">Lipid metabolism; fatty acid biosynthesis.</text>
</comment>
<name>A0A8J2M950_9HEXA</name>
<dbReference type="EC" id="2.3.1.39" evidence="3"/>
<keyword evidence="7" id="KW-0809">Transit peptide</keyword>
<dbReference type="AlphaFoldDB" id="A0A8J2M950"/>
<evidence type="ECO:0000256" key="9">
    <source>
        <dbReference type="ARBA" id="ARBA00023128"/>
    </source>
</evidence>
<protein>
    <recommendedName>
        <fullName evidence="3">[acyl-carrier-protein] S-malonyltransferase</fullName>
        <ecNumber evidence="3">2.3.1.39</ecNumber>
    </recommendedName>
    <alternativeName>
        <fullName evidence="12">[Acyl-carrier-protein] malonyltransferase</fullName>
    </alternativeName>
</protein>
<keyword evidence="6" id="KW-0276">Fatty acid metabolism</keyword>
<keyword evidence="9" id="KW-0496">Mitochondrion</keyword>
<keyword evidence="4" id="KW-0444">Lipid biosynthesis</keyword>